<name>A0AAN8X0R7_HALRR</name>
<keyword evidence="2" id="KW-1185">Reference proteome</keyword>
<sequence length="70" mass="7971">MFQTQNSVGKILGPVFWHNIGELHIKYLPKGHTITAEYNMSPLDELREASKQKRLEKLSCDTVTGREPST</sequence>
<proteinExistence type="predicted"/>
<organism evidence="1 2">
    <name type="scientific">Halocaridina rubra</name>
    <name type="common">Hawaiian red shrimp</name>
    <dbReference type="NCBI Taxonomy" id="373956"/>
    <lineage>
        <taxon>Eukaryota</taxon>
        <taxon>Metazoa</taxon>
        <taxon>Ecdysozoa</taxon>
        <taxon>Arthropoda</taxon>
        <taxon>Crustacea</taxon>
        <taxon>Multicrustacea</taxon>
        <taxon>Malacostraca</taxon>
        <taxon>Eumalacostraca</taxon>
        <taxon>Eucarida</taxon>
        <taxon>Decapoda</taxon>
        <taxon>Pleocyemata</taxon>
        <taxon>Caridea</taxon>
        <taxon>Atyoidea</taxon>
        <taxon>Atyidae</taxon>
        <taxon>Halocaridina</taxon>
    </lineage>
</organism>
<evidence type="ECO:0000313" key="2">
    <source>
        <dbReference type="Proteomes" id="UP001381693"/>
    </source>
</evidence>
<comment type="caution">
    <text evidence="1">The sequence shown here is derived from an EMBL/GenBank/DDBJ whole genome shotgun (WGS) entry which is preliminary data.</text>
</comment>
<dbReference type="Proteomes" id="UP001381693">
    <property type="component" value="Unassembled WGS sequence"/>
</dbReference>
<dbReference type="EMBL" id="JAXCGZ010013614">
    <property type="protein sequence ID" value="KAK7072193.1"/>
    <property type="molecule type" value="Genomic_DNA"/>
</dbReference>
<accession>A0AAN8X0R7</accession>
<protein>
    <submittedName>
        <fullName evidence="1">Uncharacterized protein</fullName>
    </submittedName>
</protein>
<reference evidence="1 2" key="1">
    <citation type="submission" date="2023-11" db="EMBL/GenBank/DDBJ databases">
        <title>Halocaridina rubra genome assembly.</title>
        <authorList>
            <person name="Smith C."/>
        </authorList>
    </citation>
    <scope>NUCLEOTIDE SEQUENCE [LARGE SCALE GENOMIC DNA]</scope>
    <source>
        <strain evidence="1">EP-1</strain>
        <tissue evidence="1">Whole</tissue>
    </source>
</reference>
<dbReference type="Pfam" id="PF01359">
    <property type="entry name" value="Transposase_1"/>
    <property type="match status" value="1"/>
</dbReference>
<gene>
    <name evidence="1" type="ORF">SK128_008793</name>
</gene>
<evidence type="ECO:0000313" key="1">
    <source>
        <dbReference type="EMBL" id="KAK7072193.1"/>
    </source>
</evidence>
<dbReference type="InterPro" id="IPR001888">
    <property type="entry name" value="Transposase_1"/>
</dbReference>
<dbReference type="AlphaFoldDB" id="A0AAN8X0R7"/>